<dbReference type="EMBL" id="BAAAHE010000007">
    <property type="protein sequence ID" value="GAA0608871.1"/>
    <property type="molecule type" value="Genomic_DNA"/>
</dbReference>
<protein>
    <submittedName>
        <fullName evidence="1">Uncharacterized protein</fullName>
    </submittedName>
</protein>
<proteinExistence type="predicted"/>
<evidence type="ECO:0000313" key="2">
    <source>
        <dbReference type="Proteomes" id="UP001500957"/>
    </source>
</evidence>
<dbReference type="Proteomes" id="UP001500957">
    <property type="component" value="Unassembled WGS sequence"/>
</dbReference>
<evidence type="ECO:0000313" key="1">
    <source>
        <dbReference type="EMBL" id="GAA0608871.1"/>
    </source>
</evidence>
<sequence length="77" mass="8482">MAAEQKKLVDPINGYVYTARPDGRVDVTDPATGKTGIFDDLGQWHEGDLTYANRQLLGWIGRLAVRRANSAAQVRPV</sequence>
<comment type="caution">
    <text evidence="1">The sequence shown here is derived from an EMBL/GenBank/DDBJ whole genome shotgun (WGS) entry which is preliminary data.</text>
</comment>
<name>A0ABN1GCX0_9ACTN</name>
<gene>
    <name evidence="1" type="ORF">GCM10009547_08590</name>
</gene>
<reference evidence="1 2" key="1">
    <citation type="journal article" date="2019" name="Int. J. Syst. Evol. Microbiol.">
        <title>The Global Catalogue of Microorganisms (GCM) 10K type strain sequencing project: providing services to taxonomists for standard genome sequencing and annotation.</title>
        <authorList>
            <consortium name="The Broad Institute Genomics Platform"/>
            <consortium name="The Broad Institute Genome Sequencing Center for Infectious Disease"/>
            <person name="Wu L."/>
            <person name="Ma J."/>
        </authorList>
    </citation>
    <scope>NUCLEOTIDE SEQUENCE [LARGE SCALE GENOMIC DNA]</scope>
    <source>
        <strain evidence="1 2">JCM 10671</strain>
    </source>
</reference>
<organism evidence="1 2">
    <name type="scientific">Sporichthya brevicatena</name>
    <dbReference type="NCBI Taxonomy" id="171442"/>
    <lineage>
        <taxon>Bacteria</taxon>
        <taxon>Bacillati</taxon>
        <taxon>Actinomycetota</taxon>
        <taxon>Actinomycetes</taxon>
        <taxon>Sporichthyales</taxon>
        <taxon>Sporichthyaceae</taxon>
        <taxon>Sporichthya</taxon>
    </lineage>
</organism>
<keyword evidence="2" id="KW-1185">Reference proteome</keyword>
<accession>A0ABN1GCX0</accession>
<dbReference type="RefSeq" id="WP_344601968.1">
    <property type="nucleotide sequence ID" value="NZ_BAAAHE010000007.1"/>
</dbReference>